<comment type="caution">
    <text evidence="2">The sequence shown here is derived from an EMBL/GenBank/DDBJ whole genome shotgun (WGS) entry which is preliminary data.</text>
</comment>
<feature type="region of interest" description="Disordered" evidence="1">
    <location>
        <begin position="58"/>
        <end position="110"/>
    </location>
</feature>
<feature type="compositionally biased region" description="Basic and acidic residues" evidence="1">
    <location>
        <begin position="94"/>
        <end position="110"/>
    </location>
</feature>
<accession>A0A5B7DTG1</accession>
<reference evidence="2 3" key="1">
    <citation type="submission" date="2019-05" db="EMBL/GenBank/DDBJ databases">
        <title>Another draft genome of Portunus trituberculatus and its Hox gene families provides insights of decapod evolution.</title>
        <authorList>
            <person name="Jeong J.-H."/>
            <person name="Song I."/>
            <person name="Kim S."/>
            <person name="Choi T."/>
            <person name="Kim D."/>
            <person name="Ryu S."/>
            <person name="Kim W."/>
        </authorList>
    </citation>
    <scope>NUCLEOTIDE SEQUENCE [LARGE SCALE GENOMIC DNA]</scope>
    <source>
        <tissue evidence="2">Muscle</tissue>
    </source>
</reference>
<protein>
    <submittedName>
        <fullName evidence="2">Uncharacterized protein</fullName>
    </submittedName>
</protein>
<dbReference type="EMBL" id="VSRR010001391">
    <property type="protein sequence ID" value="MPC24932.1"/>
    <property type="molecule type" value="Genomic_DNA"/>
</dbReference>
<evidence type="ECO:0000313" key="3">
    <source>
        <dbReference type="Proteomes" id="UP000324222"/>
    </source>
</evidence>
<evidence type="ECO:0000313" key="2">
    <source>
        <dbReference type="EMBL" id="MPC24932.1"/>
    </source>
</evidence>
<dbReference type="Proteomes" id="UP000324222">
    <property type="component" value="Unassembled WGS sequence"/>
</dbReference>
<proteinExistence type="predicted"/>
<name>A0A5B7DTG1_PORTR</name>
<organism evidence="2 3">
    <name type="scientific">Portunus trituberculatus</name>
    <name type="common">Swimming crab</name>
    <name type="synonym">Neptunus trituberculatus</name>
    <dbReference type="NCBI Taxonomy" id="210409"/>
    <lineage>
        <taxon>Eukaryota</taxon>
        <taxon>Metazoa</taxon>
        <taxon>Ecdysozoa</taxon>
        <taxon>Arthropoda</taxon>
        <taxon>Crustacea</taxon>
        <taxon>Multicrustacea</taxon>
        <taxon>Malacostraca</taxon>
        <taxon>Eumalacostraca</taxon>
        <taxon>Eucarida</taxon>
        <taxon>Decapoda</taxon>
        <taxon>Pleocyemata</taxon>
        <taxon>Brachyura</taxon>
        <taxon>Eubrachyura</taxon>
        <taxon>Portunoidea</taxon>
        <taxon>Portunidae</taxon>
        <taxon>Portuninae</taxon>
        <taxon>Portunus</taxon>
    </lineage>
</organism>
<gene>
    <name evidence="2" type="ORF">E2C01_018026</name>
</gene>
<feature type="compositionally biased region" description="Polar residues" evidence="1">
    <location>
        <begin position="74"/>
        <end position="85"/>
    </location>
</feature>
<keyword evidence="3" id="KW-1185">Reference proteome</keyword>
<evidence type="ECO:0000256" key="1">
    <source>
        <dbReference type="SAM" id="MobiDB-lite"/>
    </source>
</evidence>
<sequence>MNKAACVLHVASFPHRIPCWRDRRFRPRNGQLRLWRDTSRPGRVSARVGCVTEAQQVSRCNTEPSPRLPPAHPQSRSLARHTSGTGPPHRREGHRCVCIREEDGRGRKHG</sequence>
<dbReference type="AlphaFoldDB" id="A0A5B7DTG1"/>